<evidence type="ECO:0000313" key="8">
    <source>
        <dbReference type="Proteomes" id="UP000054858"/>
    </source>
</evidence>
<reference evidence="7 8" key="1">
    <citation type="submission" date="2015-11" db="EMBL/GenBank/DDBJ databases">
        <title>Genomic analysis of 38 Legionella species identifies large and diverse effector repertoires.</title>
        <authorList>
            <person name="Burstein D."/>
            <person name="Amaro F."/>
            <person name="Zusman T."/>
            <person name="Lifshitz Z."/>
            <person name="Cohen O."/>
            <person name="Gilbert J.A."/>
            <person name="Pupko T."/>
            <person name="Shuman H.A."/>
            <person name="Segal G."/>
        </authorList>
    </citation>
    <scope>NUCLEOTIDE SEQUENCE [LARGE SCALE GENOMIC DNA]</scope>
    <source>
        <strain evidence="7 8">Oak Ridge-10</strain>
    </source>
</reference>
<dbReference type="Proteomes" id="UP000054858">
    <property type="component" value="Unassembled WGS sequence"/>
</dbReference>
<dbReference type="PATRIC" id="fig|29423.5.peg.12"/>
<dbReference type="InterPro" id="IPR049453">
    <property type="entry name" value="Memb_transporter_dom"/>
</dbReference>
<evidence type="ECO:0000259" key="6">
    <source>
        <dbReference type="Pfam" id="PF13515"/>
    </source>
</evidence>
<evidence type="ECO:0000256" key="4">
    <source>
        <dbReference type="ARBA" id="ARBA00023136"/>
    </source>
</evidence>
<proteinExistence type="predicted"/>
<evidence type="ECO:0000313" key="7">
    <source>
        <dbReference type="EMBL" id="KTD44763.1"/>
    </source>
</evidence>
<keyword evidence="2 5" id="KW-0812">Transmembrane</keyword>
<comment type="caution">
    <text evidence="7">The sequence shown here is derived from an EMBL/GenBank/DDBJ whole genome shotgun (WGS) entry which is preliminary data.</text>
</comment>
<name>A0A0W0XJC0_9GAMM</name>
<evidence type="ECO:0000256" key="2">
    <source>
        <dbReference type="ARBA" id="ARBA00022692"/>
    </source>
</evidence>
<feature type="transmembrane region" description="Helical" evidence="5">
    <location>
        <begin position="65"/>
        <end position="83"/>
    </location>
</feature>
<evidence type="ECO:0000256" key="3">
    <source>
        <dbReference type="ARBA" id="ARBA00022989"/>
    </source>
</evidence>
<dbReference type="Pfam" id="PF13515">
    <property type="entry name" value="FUSC_2"/>
    <property type="match status" value="1"/>
</dbReference>
<dbReference type="RefSeq" id="WP_051398914.1">
    <property type="nucleotide sequence ID" value="NZ_LCUA01000031.1"/>
</dbReference>
<keyword evidence="3 5" id="KW-1133">Transmembrane helix</keyword>
<dbReference type="AlphaFoldDB" id="A0A0W0XJC0"/>
<dbReference type="GO" id="GO:0016020">
    <property type="term" value="C:membrane"/>
    <property type="evidence" value="ECO:0007669"/>
    <property type="project" value="UniProtKB-SubCell"/>
</dbReference>
<sequence length="302" mass="35243">MPQRFLKEPLDYRAVRGIQISVVFTFTIFVQEFLRYPRAGWTGFAVMMIYAGFDNGTTLSRAYQRFLGVLLGLLSGYFLWFLGHIDYRTLIILIPMTVYLAYFLVGRAYSIPTVFTVNTSIIGTGYFNPSSSSFSITSFLIDYLICTLIAFTIILVFEYFEFRRYHMMHRFIQDTQTEVVARLNKLTNLLNKKKIRRSEWFEDCVKLTRSLFMVNNLVHNAQFLISAKRAVGEEFEDFRELINRIFVGQKALYFAHYTKRHQKYDYQQLLQQIQADLEQLKTIVAAGVIPNSILGAMHEAPH</sequence>
<accession>A0A0W0XJC0</accession>
<evidence type="ECO:0000256" key="5">
    <source>
        <dbReference type="SAM" id="Phobius"/>
    </source>
</evidence>
<gene>
    <name evidence="7" type="ORF">Loak_0012</name>
</gene>
<feature type="domain" description="Integral membrane bound transporter" evidence="6">
    <location>
        <begin position="28"/>
        <end position="156"/>
    </location>
</feature>
<feature type="transmembrane region" description="Helical" evidence="5">
    <location>
        <begin position="12"/>
        <end position="30"/>
    </location>
</feature>
<dbReference type="EMBL" id="LNYP01000001">
    <property type="protein sequence ID" value="KTD44763.1"/>
    <property type="molecule type" value="Genomic_DNA"/>
</dbReference>
<protein>
    <recommendedName>
        <fullName evidence="6">Integral membrane bound transporter domain-containing protein</fullName>
    </recommendedName>
</protein>
<feature type="transmembrane region" description="Helical" evidence="5">
    <location>
        <begin position="89"/>
        <end position="105"/>
    </location>
</feature>
<organism evidence="7 8">
    <name type="scientific">Legionella oakridgensis</name>
    <dbReference type="NCBI Taxonomy" id="29423"/>
    <lineage>
        <taxon>Bacteria</taxon>
        <taxon>Pseudomonadati</taxon>
        <taxon>Pseudomonadota</taxon>
        <taxon>Gammaproteobacteria</taxon>
        <taxon>Legionellales</taxon>
        <taxon>Legionellaceae</taxon>
        <taxon>Legionella</taxon>
    </lineage>
</organism>
<evidence type="ECO:0000256" key="1">
    <source>
        <dbReference type="ARBA" id="ARBA00004141"/>
    </source>
</evidence>
<keyword evidence="4 5" id="KW-0472">Membrane</keyword>
<comment type="subcellular location">
    <subcellularLocation>
        <location evidence="1">Membrane</location>
        <topology evidence="1">Multi-pass membrane protein</topology>
    </subcellularLocation>
</comment>
<feature type="transmembrane region" description="Helical" evidence="5">
    <location>
        <begin position="140"/>
        <end position="160"/>
    </location>
</feature>